<reference evidence="12" key="1">
    <citation type="submission" date="2020-05" db="EMBL/GenBank/DDBJ databases">
        <authorList>
            <person name="Chiriac C."/>
            <person name="Salcher M."/>
            <person name="Ghai R."/>
            <person name="Kavagutti S V."/>
        </authorList>
    </citation>
    <scope>NUCLEOTIDE SEQUENCE</scope>
</reference>
<keyword evidence="9" id="KW-0520">NAD</keyword>
<evidence type="ECO:0000256" key="1">
    <source>
        <dbReference type="ARBA" id="ARBA00004141"/>
    </source>
</evidence>
<keyword evidence="4" id="KW-1003">Cell membrane</keyword>
<dbReference type="GO" id="GO:0030964">
    <property type="term" value="C:NADH dehydrogenase complex"/>
    <property type="evidence" value="ECO:0007669"/>
    <property type="project" value="TreeGrafter"/>
</dbReference>
<keyword evidence="10 11" id="KW-0472">Membrane</keyword>
<evidence type="ECO:0000256" key="4">
    <source>
        <dbReference type="ARBA" id="ARBA00022475"/>
    </source>
</evidence>
<dbReference type="Pfam" id="PF00507">
    <property type="entry name" value="Oxidored_q4"/>
    <property type="match status" value="1"/>
</dbReference>
<protein>
    <submittedName>
        <fullName evidence="12">Unannotated protein</fullName>
    </submittedName>
</protein>
<feature type="transmembrane region" description="Helical" evidence="11">
    <location>
        <begin position="89"/>
        <end position="111"/>
    </location>
</feature>
<evidence type="ECO:0000313" key="12">
    <source>
        <dbReference type="EMBL" id="CAB4682405.1"/>
    </source>
</evidence>
<dbReference type="GO" id="GO:0016651">
    <property type="term" value="F:oxidoreductase activity, acting on NAD(P)H"/>
    <property type="evidence" value="ECO:0007669"/>
    <property type="project" value="InterPro"/>
</dbReference>
<dbReference type="PANTHER" id="PTHR11058:SF22">
    <property type="entry name" value="NADH-QUINONE OXIDOREDUCTASE SUBUNIT A"/>
    <property type="match status" value="1"/>
</dbReference>
<name>A0A6J6NC88_9ZZZZ</name>
<evidence type="ECO:0000256" key="9">
    <source>
        <dbReference type="ARBA" id="ARBA00023027"/>
    </source>
</evidence>
<comment type="similarity">
    <text evidence="2">Belongs to the complex I subunit 3 family.</text>
</comment>
<keyword evidence="6" id="KW-0874">Quinone</keyword>
<keyword evidence="7" id="KW-1278">Translocase</keyword>
<evidence type="ECO:0000256" key="6">
    <source>
        <dbReference type="ARBA" id="ARBA00022719"/>
    </source>
</evidence>
<keyword evidence="5 11" id="KW-0812">Transmembrane</keyword>
<organism evidence="12">
    <name type="scientific">freshwater metagenome</name>
    <dbReference type="NCBI Taxonomy" id="449393"/>
    <lineage>
        <taxon>unclassified sequences</taxon>
        <taxon>metagenomes</taxon>
        <taxon>ecological metagenomes</taxon>
    </lineage>
</organism>
<accession>A0A6J6NC88</accession>
<evidence type="ECO:0000256" key="10">
    <source>
        <dbReference type="ARBA" id="ARBA00023136"/>
    </source>
</evidence>
<dbReference type="EMBL" id="CAEZXP010000001">
    <property type="protein sequence ID" value="CAB4682405.1"/>
    <property type="molecule type" value="Genomic_DNA"/>
</dbReference>
<evidence type="ECO:0000256" key="3">
    <source>
        <dbReference type="ARBA" id="ARBA00022448"/>
    </source>
</evidence>
<evidence type="ECO:0000256" key="2">
    <source>
        <dbReference type="ARBA" id="ARBA00008472"/>
    </source>
</evidence>
<gene>
    <name evidence="12" type="ORF">UFOPK2399_00033</name>
</gene>
<dbReference type="InterPro" id="IPR038430">
    <property type="entry name" value="NDAH_ubi_oxred_su3_sf"/>
</dbReference>
<evidence type="ECO:0000256" key="11">
    <source>
        <dbReference type="SAM" id="Phobius"/>
    </source>
</evidence>
<dbReference type="GO" id="GO:0008137">
    <property type="term" value="F:NADH dehydrogenase (ubiquinone) activity"/>
    <property type="evidence" value="ECO:0007669"/>
    <property type="project" value="InterPro"/>
</dbReference>
<feature type="transmembrane region" description="Helical" evidence="11">
    <location>
        <begin position="62"/>
        <end position="83"/>
    </location>
</feature>
<sequence>MFDDWLPFAIYGLFSLVIPATMIGASFALATRPKRVVKARTIPFESGVSTGPPVKQRFTVSFYLTAMLFVLFDIEIVFLYPLAVILHELAWFGFLEFLVFILILLVAYVYIWRKGALEWR</sequence>
<dbReference type="InterPro" id="IPR000440">
    <property type="entry name" value="NADH_UbQ/plastoQ_OxRdtase_su3"/>
</dbReference>
<proteinExistence type="inferred from homology"/>
<evidence type="ECO:0000256" key="7">
    <source>
        <dbReference type="ARBA" id="ARBA00022967"/>
    </source>
</evidence>
<dbReference type="Gene3D" id="1.20.58.1610">
    <property type="entry name" value="NADH:ubiquinone/plastoquinone oxidoreductase, chain 3"/>
    <property type="match status" value="1"/>
</dbReference>
<dbReference type="AlphaFoldDB" id="A0A6J6NC88"/>
<keyword evidence="3" id="KW-0813">Transport</keyword>
<evidence type="ECO:0000256" key="8">
    <source>
        <dbReference type="ARBA" id="ARBA00022989"/>
    </source>
</evidence>
<keyword evidence="8 11" id="KW-1133">Transmembrane helix</keyword>
<dbReference type="HAMAP" id="MF_01394">
    <property type="entry name" value="NDH1_NuoA"/>
    <property type="match status" value="1"/>
</dbReference>
<dbReference type="InterPro" id="IPR023043">
    <property type="entry name" value="NAD(P)H_OxRDtase_bac/plastid"/>
</dbReference>
<feature type="transmembrane region" description="Helical" evidence="11">
    <location>
        <begin position="6"/>
        <end position="30"/>
    </location>
</feature>
<comment type="subcellular location">
    <subcellularLocation>
        <location evidence="1">Membrane</location>
        <topology evidence="1">Multi-pass membrane protein</topology>
    </subcellularLocation>
</comment>
<dbReference type="GO" id="GO:0048038">
    <property type="term" value="F:quinone binding"/>
    <property type="evidence" value="ECO:0007669"/>
    <property type="project" value="UniProtKB-KW"/>
</dbReference>
<dbReference type="PANTHER" id="PTHR11058">
    <property type="entry name" value="NADH-UBIQUINONE OXIDOREDUCTASE CHAIN 3"/>
    <property type="match status" value="1"/>
</dbReference>
<evidence type="ECO:0000256" key="5">
    <source>
        <dbReference type="ARBA" id="ARBA00022692"/>
    </source>
</evidence>